<dbReference type="InterPro" id="IPR032675">
    <property type="entry name" value="LRR_dom_sf"/>
</dbReference>
<dbReference type="PANTHER" id="PTHR36766">
    <property type="entry name" value="PLANT BROAD-SPECTRUM MILDEW RESISTANCE PROTEIN RPW8"/>
    <property type="match status" value="1"/>
</dbReference>
<protein>
    <submittedName>
        <fullName evidence="13">Disease resistance protein RGA2</fullName>
    </submittedName>
</protein>
<keyword evidence="5" id="KW-0611">Plant defense</keyword>
<evidence type="ECO:0000256" key="2">
    <source>
        <dbReference type="ARBA" id="ARBA00022614"/>
    </source>
</evidence>
<evidence type="ECO:0000256" key="4">
    <source>
        <dbReference type="ARBA" id="ARBA00022741"/>
    </source>
</evidence>
<dbReference type="InterPro" id="IPR058922">
    <property type="entry name" value="WHD_DRP"/>
</dbReference>
<dbReference type="eggNOG" id="KOG4658">
    <property type="taxonomic scope" value="Eukaryota"/>
</dbReference>
<reference evidence="13" key="1">
    <citation type="journal article" date="2013" name="Nature">
        <title>Draft genome of the wheat A-genome progenitor Triticum urartu.</title>
        <authorList>
            <person name="Ling H.Q."/>
            <person name="Zhao S."/>
            <person name="Liu D."/>
            <person name="Wang J."/>
            <person name="Sun H."/>
            <person name="Zhang C."/>
            <person name="Fan H."/>
            <person name="Li D."/>
            <person name="Dong L."/>
            <person name="Tao Y."/>
            <person name="Gao C."/>
            <person name="Wu H."/>
            <person name="Li Y."/>
            <person name="Cui Y."/>
            <person name="Guo X."/>
            <person name="Zheng S."/>
            <person name="Wang B."/>
            <person name="Yu K."/>
            <person name="Liang Q."/>
            <person name="Yang W."/>
            <person name="Lou X."/>
            <person name="Chen J."/>
            <person name="Feng M."/>
            <person name="Jian J."/>
            <person name="Zhang X."/>
            <person name="Luo G."/>
            <person name="Jiang Y."/>
            <person name="Liu J."/>
            <person name="Wang Z."/>
            <person name="Sha Y."/>
            <person name="Zhang B."/>
            <person name="Wu H."/>
            <person name="Tang D."/>
            <person name="Shen Q."/>
            <person name="Xue P."/>
            <person name="Zou S."/>
            <person name="Wang X."/>
            <person name="Liu X."/>
            <person name="Wang F."/>
            <person name="Yang Y."/>
            <person name="An X."/>
            <person name="Dong Z."/>
            <person name="Zhang K."/>
            <person name="Zhang X."/>
            <person name="Luo M.C."/>
            <person name="Dvorak J."/>
            <person name="Tong Y."/>
            <person name="Wang J."/>
            <person name="Yang H."/>
            <person name="Li Z."/>
            <person name="Wang D."/>
            <person name="Zhang A."/>
            <person name="Wang J."/>
        </authorList>
    </citation>
    <scope>NUCLEOTIDE SEQUENCE</scope>
</reference>
<comment type="similarity">
    <text evidence="1">Belongs to the disease resistance NB-LRR family.</text>
</comment>
<keyword evidence="3" id="KW-0677">Repeat</keyword>
<evidence type="ECO:0000259" key="11">
    <source>
        <dbReference type="Pfam" id="PF23598"/>
    </source>
</evidence>
<evidence type="ECO:0000259" key="12">
    <source>
        <dbReference type="Pfam" id="PF25019"/>
    </source>
</evidence>
<accession>M7ZHW8</accession>
<evidence type="ECO:0000256" key="3">
    <source>
        <dbReference type="ARBA" id="ARBA00022737"/>
    </source>
</evidence>
<dbReference type="InterPro" id="IPR041118">
    <property type="entry name" value="Rx_N"/>
</dbReference>
<evidence type="ECO:0000259" key="9">
    <source>
        <dbReference type="Pfam" id="PF18052"/>
    </source>
</evidence>
<feature type="domain" description="Disease resistance N-terminal" evidence="9">
    <location>
        <begin position="16"/>
        <end position="100"/>
    </location>
</feature>
<feature type="domain" description="R13L1/DRL21-like LRR repeat region" evidence="12">
    <location>
        <begin position="735"/>
        <end position="861"/>
    </location>
</feature>
<dbReference type="GO" id="GO:0051707">
    <property type="term" value="P:response to other organism"/>
    <property type="evidence" value="ECO:0007669"/>
    <property type="project" value="UniProtKB-ARBA"/>
</dbReference>
<dbReference type="GO" id="GO:0005524">
    <property type="term" value="F:ATP binding"/>
    <property type="evidence" value="ECO:0007669"/>
    <property type="project" value="UniProtKB-KW"/>
</dbReference>
<sequence>MTGLLMVVDAAIGWLVQTILGSFFTEQIEAWAREIGLAEDVEKLKFEMRNVEMVLAAAEGRRIENKPLARSLDDLKELLYDSEDVMDELDYYRLQQQIEEGKGCSAPSGVNPEGSYVSSSAPSSAYELVCSATRQMTSWASCSRKRKREEEGPAQSTMLTSEIKHDISQRINGIVKGLCTIGSSVQRVLQFEVSRPTATSLESQNISNNARLTTSVPVEVKMYGRESERDKIIELLTEGGSSDLNVLPVVGIGGVGKTTLARFVCKDQRIRDHFDLQMWVCVSTDFNEVRITREILEHKNLLKNIRNKRFLLVLDDMWEDKDRNGWIKLLAPLKGNQASGCMILATTRMNSVAKMIQTMDEVKLSGLNEKEFWLLFKACAFGNENYEGDPGLQSIGKQIVKALKGCPLAAQSVGALLNTSVSDKHWRAVRDKWRSLQQDANDILPVLKLSYDYLPVYLQRCFSYCSLFPEDKRLHGKELVRAWVSQNFVQCEDPTMKLEETGRRYLDRLVDLCFFQKVGSRYVMHDLMHELAGKVSSNECATVHGLKHEEIRPSVRHLSIITTAFDKDKAGSFPIEKFDEILQKVGPLQKLRTLMLFGRSSIHLLGSLRTLCKKAKCLRFLRIYVTDADISSIHSLLNPYHLRYLEYIPVVITPRSSRVYNNTVFPQALTRFYHLQVWNVGISGNFSVPTDMHNLVNLRHLISHEKVHQAIACVGNMTSLQELSFKVRNGGSFEIRELQSLNELVLLEISQLENVKTKEEASGARLLDKEYLETLSLSWQDNSTSLQTEAAKDVLEGLQAHQDLKTLKITGYGGATSPTWLSNTSSVTLLQILHLEKCSEWKILPTPAMLPFLRKLTLIRMLNLTEISVPSLEELILIDMPKLDKCIGSYGMELTSHLRVLMIKNCPQLNECTLFQSYSSFNTEQKSWFPSLRKLSIGQCPHILNNWPILPLREMEVLKELELMDLHVVRVSVSSLEKLVLTKMTSLVFCSSLTSQGDQMGLPSSLRRLTIHDCPCLIVSHPLPPSALISELSIRGALRLARMSIKHRWFSIESNELSVLDDSILAFSNLGGITSFGIRNCQNLISLSSKAFSQLIALESLDIRNCPNLTMSNIMPEVVLSSLKRVYIDRCGITGRWLSQLLSHSPPLEELQLRDCPQIKFLSISQPTETEGTSSLASAVMTLAQDEHELKLPYNLLCSLKVLWIQQSLDLKFFGGNRDSTRFTSLRELVLCGCPELVSSLVGETKDDGTVEVGLLPPSLEDLTITPLPRNLQSFTPQGLLHLKKLSLSDSPCLKSVQLHSCTALQELQIWRCGKLAVLEGLQFLTSIRSLDIWLNPELSSAWEFKLQEQEQGGNQIQLLPPSLDELEICALTDRVQSCLLTCLPAITKLAIRHSPELTSLQLGCCTALKELEIRHHNSLVSIEGLQFCRNLTSLKVFNPPGLASCLELVSHQQGASEIWSRLETLEIDDASVLSMPLCKQLTSLTHLEFCSRSVEQRESFVNLTGEQERGLQLLTSLQELRFRHYPNLLSLPENLHSLTSLERLSICHCQSITRLPDMGLPPSLRDLVLFYCSEELGMHGRIVATEKLKGHYDLSLILVSSSCWLAVSYAISTGRECKPYHGFHYEKRMAVCYSVKPHSRSLEPTSHGVRWQLGHAHESPRQIAFQRGTFPKAETVLFNLSVQKAKDDGNGDFYFGLQNLVSLRQVTVGIDRHGVTLADVKEAVAASRRAVNVHPQRPIIIFDIRPLIQHDEAHKAKELHPEFIIDEELIGEQRKLPENFQKFRSQTTSWDSTSRI</sequence>
<dbReference type="OMA" id="MWRFFIS"/>
<dbReference type="PRINTS" id="PR00364">
    <property type="entry name" value="DISEASERSIST"/>
</dbReference>
<dbReference type="Pfam" id="PF18052">
    <property type="entry name" value="Rx_N"/>
    <property type="match status" value="1"/>
</dbReference>
<dbReference type="Pfam" id="PF23559">
    <property type="entry name" value="WHD_DRP"/>
    <property type="match status" value="1"/>
</dbReference>
<dbReference type="Pfam" id="PF23598">
    <property type="entry name" value="LRR_14"/>
    <property type="match status" value="1"/>
</dbReference>
<evidence type="ECO:0000256" key="6">
    <source>
        <dbReference type="ARBA" id="ARBA00022840"/>
    </source>
</evidence>
<evidence type="ECO:0000259" key="10">
    <source>
        <dbReference type="Pfam" id="PF23559"/>
    </source>
</evidence>
<proteinExistence type="inferred from homology"/>
<gene>
    <name evidence="13" type="ORF">TRIUR3_18582</name>
</gene>
<dbReference type="InterPro" id="IPR056789">
    <property type="entry name" value="LRR_R13L1-DRL21"/>
</dbReference>
<keyword evidence="4" id="KW-0547">Nucleotide-binding</keyword>
<dbReference type="PANTHER" id="PTHR36766:SF40">
    <property type="entry name" value="DISEASE RESISTANCE PROTEIN RGA3"/>
    <property type="match status" value="1"/>
</dbReference>
<feature type="domain" description="Disease resistance R13L4/SHOC-2-like LRR" evidence="11">
    <location>
        <begin position="1660"/>
        <end position="1740"/>
    </location>
</feature>
<dbReference type="Gene3D" id="3.40.50.300">
    <property type="entry name" value="P-loop containing nucleotide triphosphate hydrolases"/>
    <property type="match status" value="1"/>
</dbReference>
<keyword evidence="2" id="KW-0433">Leucine-rich repeat</keyword>
<dbReference type="Gene3D" id="3.80.10.10">
    <property type="entry name" value="Ribonuclease Inhibitor"/>
    <property type="match status" value="5"/>
</dbReference>
<dbReference type="STRING" id="4572.M7ZHW8"/>
<dbReference type="SUPFAM" id="SSF52540">
    <property type="entry name" value="P-loop containing nucleoside triphosphate hydrolases"/>
    <property type="match status" value="1"/>
</dbReference>
<evidence type="ECO:0000259" key="8">
    <source>
        <dbReference type="Pfam" id="PF00931"/>
    </source>
</evidence>
<feature type="domain" description="Disease resistance protein winged helix" evidence="10">
    <location>
        <begin position="467"/>
        <end position="532"/>
    </location>
</feature>
<dbReference type="GO" id="GO:0043531">
    <property type="term" value="F:ADP binding"/>
    <property type="evidence" value="ECO:0007669"/>
    <property type="project" value="InterPro"/>
</dbReference>
<evidence type="ECO:0000256" key="7">
    <source>
        <dbReference type="ARBA" id="ARBA00023054"/>
    </source>
</evidence>
<name>M7ZHW8_TRIUA</name>
<dbReference type="Gene3D" id="1.20.5.4130">
    <property type="match status" value="1"/>
</dbReference>
<dbReference type="EMBL" id="KD077135">
    <property type="protein sequence ID" value="EMS62808.1"/>
    <property type="molecule type" value="Genomic_DNA"/>
</dbReference>
<dbReference type="InterPro" id="IPR036388">
    <property type="entry name" value="WH-like_DNA-bd_sf"/>
</dbReference>
<dbReference type="Gene3D" id="1.10.8.430">
    <property type="entry name" value="Helical domain of apoptotic protease-activating factors"/>
    <property type="match status" value="1"/>
</dbReference>
<dbReference type="InterPro" id="IPR042197">
    <property type="entry name" value="Apaf_helical"/>
</dbReference>
<keyword evidence="7" id="KW-0175">Coiled coil</keyword>
<dbReference type="InterPro" id="IPR027417">
    <property type="entry name" value="P-loop_NTPase"/>
</dbReference>
<dbReference type="GO" id="GO:0006952">
    <property type="term" value="P:defense response"/>
    <property type="evidence" value="ECO:0007669"/>
    <property type="project" value="UniProtKB-KW"/>
</dbReference>
<dbReference type="InterPro" id="IPR055414">
    <property type="entry name" value="LRR_R13L4/SHOC2-like"/>
</dbReference>
<evidence type="ECO:0000313" key="13">
    <source>
        <dbReference type="EMBL" id="EMS62808.1"/>
    </source>
</evidence>
<keyword evidence="6" id="KW-0067">ATP-binding</keyword>
<evidence type="ECO:0000256" key="1">
    <source>
        <dbReference type="ARBA" id="ARBA00008894"/>
    </source>
</evidence>
<dbReference type="Pfam" id="PF00931">
    <property type="entry name" value="NB-ARC"/>
    <property type="match status" value="1"/>
</dbReference>
<evidence type="ECO:0000256" key="5">
    <source>
        <dbReference type="ARBA" id="ARBA00022821"/>
    </source>
</evidence>
<dbReference type="InterPro" id="IPR002182">
    <property type="entry name" value="NB-ARC"/>
</dbReference>
<dbReference type="Gene3D" id="1.10.10.10">
    <property type="entry name" value="Winged helix-like DNA-binding domain superfamily/Winged helix DNA-binding domain"/>
    <property type="match status" value="1"/>
</dbReference>
<dbReference type="Pfam" id="PF25019">
    <property type="entry name" value="LRR_R13L1-DRL21"/>
    <property type="match status" value="1"/>
</dbReference>
<dbReference type="SUPFAM" id="SSF52058">
    <property type="entry name" value="L domain-like"/>
    <property type="match status" value="3"/>
</dbReference>
<feature type="domain" description="NB-ARC" evidence="8">
    <location>
        <begin position="226"/>
        <end position="384"/>
    </location>
</feature>
<organism evidence="13">
    <name type="scientific">Triticum urartu</name>
    <name type="common">Red wild einkorn</name>
    <name type="synonym">Crithodium urartu</name>
    <dbReference type="NCBI Taxonomy" id="4572"/>
    <lineage>
        <taxon>Eukaryota</taxon>
        <taxon>Viridiplantae</taxon>
        <taxon>Streptophyta</taxon>
        <taxon>Embryophyta</taxon>
        <taxon>Tracheophyta</taxon>
        <taxon>Spermatophyta</taxon>
        <taxon>Magnoliopsida</taxon>
        <taxon>Liliopsida</taxon>
        <taxon>Poales</taxon>
        <taxon>Poaceae</taxon>
        <taxon>BOP clade</taxon>
        <taxon>Pooideae</taxon>
        <taxon>Triticodae</taxon>
        <taxon>Triticeae</taxon>
        <taxon>Triticinae</taxon>
        <taxon>Triticum</taxon>
    </lineage>
</organism>